<comment type="function">
    <text evidence="7">Probable substrate-specific adapter of an E3 ubiquitin-protein ligase complex which mediates the ubiquitination and subsequent proteasomal degradation of target proteins. May have a role in synapse differentiation and growth.</text>
</comment>
<dbReference type="AlphaFoldDB" id="A0A4C1VEM9"/>
<protein>
    <recommendedName>
        <fullName evidence="2">Kelch-like protein diablo</fullName>
    </recommendedName>
</protein>
<dbReference type="Gene3D" id="3.30.710.10">
    <property type="entry name" value="Potassium Channel Kv1.1, Chain A"/>
    <property type="match status" value="1"/>
</dbReference>
<dbReference type="SUPFAM" id="SSF117281">
    <property type="entry name" value="Kelch motif"/>
    <property type="match status" value="2"/>
</dbReference>
<dbReference type="PIRSF" id="PIRSF037037">
    <property type="entry name" value="Kelch-like_protein_gigaxonin"/>
    <property type="match status" value="1"/>
</dbReference>
<accession>A0A4C1VEM9</accession>
<sequence>MDVSTGEILLSSKGPTSKFQEFRQNLKFCDVSLQSGHAVVKAHRVVLAAASPYFEALFSSGLKETNEELVHLPSIPPEVLPTLVDFIYTGYRNYLICSLAEILSCSELVEFTLAYIGEHWAVIAQQKELLKLSLALLTRILSSEKFAVKNELNVVLAVVRWLEHDPATRAPHCAHLLRLLRLGRIPIEVLEDVWKNVKNPQLAWDLHLSNEKMEDMRDTRTRGCGAFYVVENPNGGPVGSVMKYHVYEVFWEAIVPMEKYRHCPGVAALGGRLYVVGGYNNGSLASGEVYDPAINKWSPIADMNHSRSDFGLAALKGKLYAFGGLCVDGVLCSAEAYDPATDEWAPAEDLPYAMRDVKAVTYDGNEIQPPPSVGTGAVYLTHRWSLFRFDPRAEPQDAWRACAEMANERYEYAATVLDGHLYVVGGYDLGDRVGNTVERYSFTMDQWDYVTPKSIREKCVAAAADGMLLVAGRNSLQIYVPNADSWLRGPDLPLPHCVVGCAVL</sequence>
<keyword evidence="3" id="KW-0880">Kelch repeat</keyword>
<gene>
    <name evidence="9" type="primary">Klhl17</name>
    <name evidence="9" type="ORF">EVAR_34613_1</name>
</gene>
<dbReference type="STRING" id="151549.A0A4C1VEM9"/>
<dbReference type="GO" id="GO:0003779">
    <property type="term" value="F:actin binding"/>
    <property type="evidence" value="ECO:0007669"/>
    <property type="project" value="UniProtKB-KW"/>
</dbReference>
<evidence type="ECO:0000256" key="1">
    <source>
        <dbReference type="ARBA" id="ARBA00004906"/>
    </source>
</evidence>
<dbReference type="SMART" id="SM00225">
    <property type="entry name" value="BTB"/>
    <property type="match status" value="1"/>
</dbReference>
<dbReference type="Proteomes" id="UP000299102">
    <property type="component" value="Unassembled WGS sequence"/>
</dbReference>
<dbReference type="Gene3D" id="1.25.40.420">
    <property type="match status" value="1"/>
</dbReference>
<evidence type="ECO:0000313" key="10">
    <source>
        <dbReference type="Proteomes" id="UP000299102"/>
    </source>
</evidence>
<dbReference type="InterPro" id="IPR011333">
    <property type="entry name" value="SKP1/BTB/POZ_sf"/>
</dbReference>
<evidence type="ECO:0000259" key="8">
    <source>
        <dbReference type="PROSITE" id="PS50097"/>
    </source>
</evidence>
<dbReference type="EMBL" id="BGZK01000336">
    <property type="protein sequence ID" value="GBP37578.1"/>
    <property type="molecule type" value="Genomic_DNA"/>
</dbReference>
<name>A0A4C1VEM9_EUMVA</name>
<evidence type="ECO:0000256" key="5">
    <source>
        <dbReference type="ARBA" id="ARBA00022786"/>
    </source>
</evidence>
<evidence type="ECO:0000256" key="7">
    <source>
        <dbReference type="ARBA" id="ARBA00043912"/>
    </source>
</evidence>
<evidence type="ECO:0000313" key="9">
    <source>
        <dbReference type="EMBL" id="GBP37578.1"/>
    </source>
</evidence>
<dbReference type="CDD" id="cd18186">
    <property type="entry name" value="BTB_POZ_ZBTB_KLHL-like"/>
    <property type="match status" value="1"/>
</dbReference>
<dbReference type="GO" id="GO:0016567">
    <property type="term" value="P:protein ubiquitination"/>
    <property type="evidence" value="ECO:0007669"/>
    <property type="project" value="UniProtKB-UniPathway"/>
</dbReference>
<organism evidence="9 10">
    <name type="scientific">Eumeta variegata</name>
    <name type="common">Bagworm moth</name>
    <name type="synonym">Eumeta japonica</name>
    <dbReference type="NCBI Taxonomy" id="151549"/>
    <lineage>
        <taxon>Eukaryota</taxon>
        <taxon>Metazoa</taxon>
        <taxon>Ecdysozoa</taxon>
        <taxon>Arthropoda</taxon>
        <taxon>Hexapoda</taxon>
        <taxon>Insecta</taxon>
        <taxon>Pterygota</taxon>
        <taxon>Neoptera</taxon>
        <taxon>Endopterygota</taxon>
        <taxon>Lepidoptera</taxon>
        <taxon>Glossata</taxon>
        <taxon>Ditrysia</taxon>
        <taxon>Tineoidea</taxon>
        <taxon>Psychidae</taxon>
        <taxon>Oiketicinae</taxon>
        <taxon>Eumeta</taxon>
    </lineage>
</organism>
<keyword evidence="4" id="KW-0677">Repeat</keyword>
<dbReference type="InterPro" id="IPR015915">
    <property type="entry name" value="Kelch-typ_b-propeller"/>
</dbReference>
<dbReference type="PANTHER" id="PTHR24412">
    <property type="entry name" value="KELCH PROTEIN"/>
    <property type="match status" value="1"/>
</dbReference>
<feature type="domain" description="BTB" evidence="8">
    <location>
        <begin position="29"/>
        <end position="90"/>
    </location>
</feature>
<dbReference type="Gene3D" id="2.120.10.80">
    <property type="entry name" value="Kelch-type beta propeller"/>
    <property type="match status" value="2"/>
</dbReference>
<dbReference type="PROSITE" id="PS50097">
    <property type="entry name" value="BTB"/>
    <property type="match status" value="1"/>
</dbReference>
<dbReference type="InterPro" id="IPR011705">
    <property type="entry name" value="BACK"/>
</dbReference>
<reference evidence="9 10" key="1">
    <citation type="journal article" date="2019" name="Commun. Biol.">
        <title>The bagworm genome reveals a unique fibroin gene that provides high tensile strength.</title>
        <authorList>
            <person name="Kono N."/>
            <person name="Nakamura H."/>
            <person name="Ohtoshi R."/>
            <person name="Tomita M."/>
            <person name="Numata K."/>
            <person name="Arakawa K."/>
        </authorList>
    </citation>
    <scope>NUCLEOTIDE SEQUENCE [LARGE SCALE GENOMIC DNA]</scope>
</reference>
<dbReference type="SUPFAM" id="SSF54695">
    <property type="entry name" value="POZ domain"/>
    <property type="match status" value="1"/>
</dbReference>
<dbReference type="Pfam" id="PF01344">
    <property type="entry name" value="Kelch_1"/>
    <property type="match status" value="3"/>
</dbReference>
<dbReference type="InterPro" id="IPR006652">
    <property type="entry name" value="Kelch_1"/>
</dbReference>
<evidence type="ECO:0000256" key="4">
    <source>
        <dbReference type="ARBA" id="ARBA00022737"/>
    </source>
</evidence>
<keyword evidence="6" id="KW-0009">Actin-binding</keyword>
<proteinExistence type="predicted"/>
<dbReference type="InterPro" id="IPR017096">
    <property type="entry name" value="BTB-kelch_protein"/>
</dbReference>
<dbReference type="SMART" id="SM00875">
    <property type="entry name" value="BACK"/>
    <property type="match status" value="1"/>
</dbReference>
<evidence type="ECO:0000256" key="6">
    <source>
        <dbReference type="ARBA" id="ARBA00023203"/>
    </source>
</evidence>
<comment type="pathway">
    <text evidence="1">Protein modification; protein ubiquitination.</text>
</comment>
<dbReference type="InterPro" id="IPR000210">
    <property type="entry name" value="BTB/POZ_dom"/>
</dbReference>
<keyword evidence="5" id="KW-0833">Ubl conjugation pathway</keyword>
<dbReference type="PANTHER" id="PTHR24412:SF451">
    <property type="entry name" value="KELCH-LIKE PROTEIN 20"/>
    <property type="match status" value="1"/>
</dbReference>
<dbReference type="SMART" id="SM00612">
    <property type="entry name" value="Kelch"/>
    <property type="match status" value="3"/>
</dbReference>
<comment type="caution">
    <text evidence="9">The sequence shown here is derived from an EMBL/GenBank/DDBJ whole genome shotgun (WGS) entry which is preliminary data.</text>
</comment>
<keyword evidence="10" id="KW-1185">Reference proteome</keyword>
<dbReference type="OrthoDB" id="10249567at2759"/>
<dbReference type="Pfam" id="PF07707">
    <property type="entry name" value="BACK"/>
    <property type="match status" value="1"/>
</dbReference>
<dbReference type="UniPathway" id="UPA00143"/>
<evidence type="ECO:0000256" key="2">
    <source>
        <dbReference type="ARBA" id="ARBA00013699"/>
    </source>
</evidence>
<evidence type="ECO:0000256" key="3">
    <source>
        <dbReference type="ARBA" id="ARBA00022441"/>
    </source>
</evidence>